<evidence type="ECO:0000313" key="2">
    <source>
        <dbReference type="EMBL" id="KAA8623975.1"/>
    </source>
</evidence>
<proteinExistence type="predicted"/>
<comment type="caution">
    <text evidence="2">The sequence shown here is derived from an EMBL/GenBank/DDBJ whole genome shotgun (WGS) entry which is preliminary data.</text>
</comment>
<organism evidence="2 3">
    <name type="scientific">Sordaria macrospora</name>
    <dbReference type="NCBI Taxonomy" id="5147"/>
    <lineage>
        <taxon>Eukaryota</taxon>
        <taxon>Fungi</taxon>
        <taxon>Dikarya</taxon>
        <taxon>Ascomycota</taxon>
        <taxon>Pezizomycotina</taxon>
        <taxon>Sordariomycetes</taxon>
        <taxon>Sordariomycetidae</taxon>
        <taxon>Sordariales</taxon>
        <taxon>Sordariaceae</taxon>
        <taxon>Sordaria</taxon>
    </lineage>
</organism>
<feature type="chain" id="PRO_5035946158" evidence="1">
    <location>
        <begin position="38"/>
        <end position="135"/>
    </location>
</feature>
<keyword evidence="1" id="KW-0732">Signal</keyword>
<reference evidence="2 3" key="1">
    <citation type="submission" date="2017-07" db="EMBL/GenBank/DDBJ databases">
        <title>Genome sequence of the Sordaria macrospora wild type strain R19027.</title>
        <authorList>
            <person name="Nowrousian M."/>
            <person name="Teichert I."/>
            <person name="Kueck U."/>
        </authorList>
    </citation>
    <scope>NUCLEOTIDE SEQUENCE [LARGE SCALE GENOMIC DNA]</scope>
    <source>
        <strain evidence="2 3">R19027</strain>
        <tissue evidence="2">Mycelium</tissue>
    </source>
</reference>
<dbReference type="AlphaFoldDB" id="A0A8S8ZE98"/>
<dbReference type="OMA" id="QCTTGWG"/>
<evidence type="ECO:0000256" key="1">
    <source>
        <dbReference type="SAM" id="SignalP"/>
    </source>
</evidence>
<protein>
    <submittedName>
        <fullName evidence="2">Uncharacterized protein</fullName>
    </submittedName>
</protein>
<name>A0A8S8ZE98_SORMA</name>
<feature type="signal peptide" evidence="1">
    <location>
        <begin position="1"/>
        <end position="37"/>
    </location>
</feature>
<dbReference type="EMBL" id="NMPR01000284">
    <property type="protein sequence ID" value="KAA8623975.1"/>
    <property type="molecule type" value="Genomic_DNA"/>
</dbReference>
<sequence>MTLTLLSVNIITIQTLTAITMKVQLAFLLTVLSTVSAGPCQAATTTTAPSITTIAPSCTFTGTQTKWATSGCDLSCDTSAFCIYDAAVTKSCGCSSVPITVTTVTLCPTSTPCMQCTTGWGTFTYTAPCEATATP</sequence>
<dbReference type="Proteomes" id="UP000433876">
    <property type="component" value="Unassembled WGS sequence"/>
</dbReference>
<gene>
    <name evidence="2" type="ORF">SMACR_12715</name>
</gene>
<evidence type="ECO:0000313" key="3">
    <source>
        <dbReference type="Proteomes" id="UP000433876"/>
    </source>
</evidence>
<dbReference type="VEuPathDB" id="FungiDB:SMAC_12715"/>
<accession>A0A8S8ZE98</accession>